<dbReference type="OrthoDB" id="9154069at2"/>
<dbReference type="RefSeq" id="WP_150698839.1">
    <property type="nucleotide sequence ID" value="NZ_CABPRZ010000020.1"/>
</dbReference>
<organism evidence="3 4">
    <name type="scientific">Pandoraea terrae</name>
    <dbReference type="NCBI Taxonomy" id="1537710"/>
    <lineage>
        <taxon>Bacteria</taxon>
        <taxon>Pseudomonadati</taxon>
        <taxon>Pseudomonadota</taxon>
        <taxon>Betaproteobacteria</taxon>
        <taxon>Burkholderiales</taxon>
        <taxon>Burkholderiaceae</taxon>
        <taxon>Pandoraea</taxon>
    </lineage>
</organism>
<sequence length="149" mass="15570">MNATIFRCVAGVVLAAVALAASTASRAAADVDVASAAVDLYARMTARDLAGVLRYIPAAGFTEIGPSAPSVHVLKPAAFEALFNSDAVIKLRAEDVNVQRFGSTAVVTGVRVGSVGPKEKPSTELRAPFTMVWTSGNGSWQLLHIHLSY</sequence>
<evidence type="ECO:0000256" key="1">
    <source>
        <dbReference type="SAM" id="SignalP"/>
    </source>
</evidence>
<dbReference type="AlphaFoldDB" id="A0A5E4XWC8"/>
<dbReference type="EMBL" id="CABPRZ010000020">
    <property type="protein sequence ID" value="VVE40553.1"/>
    <property type="molecule type" value="Genomic_DNA"/>
</dbReference>
<keyword evidence="4" id="KW-1185">Reference proteome</keyword>
<proteinExistence type="predicted"/>
<evidence type="ECO:0000259" key="2">
    <source>
        <dbReference type="Pfam" id="PF14534"/>
    </source>
</evidence>
<feature type="chain" id="PRO_5022828843" description="DUF4440 domain-containing protein" evidence="1">
    <location>
        <begin position="30"/>
        <end position="149"/>
    </location>
</feature>
<protein>
    <recommendedName>
        <fullName evidence="2">DUF4440 domain-containing protein</fullName>
    </recommendedName>
</protein>
<dbReference type="Pfam" id="PF14534">
    <property type="entry name" value="DUF4440"/>
    <property type="match status" value="1"/>
</dbReference>
<evidence type="ECO:0000313" key="3">
    <source>
        <dbReference type="EMBL" id="VVE40553.1"/>
    </source>
</evidence>
<gene>
    <name evidence="3" type="ORF">PTE30175_04033</name>
</gene>
<name>A0A5E4XWC8_9BURK</name>
<feature type="signal peptide" evidence="1">
    <location>
        <begin position="1"/>
        <end position="29"/>
    </location>
</feature>
<dbReference type="InterPro" id="IPR027843">
    <property type="entry name" value="DUF4440"/>
</dbReference>
<dbReference type="SUPFAM" id="SSF54427">
    <property type="entry name" value="NTF2-like"/>
    <property type="match status" value="1"/>
</dbReference>
<dbReference type="InterPro" id="IPR032710">
    <property type="entry name" value="NTF2-like_dom_sf"/>
</dbReference>
<reference evidence="3 4" key="1">
    <citation type="submission" date="2019-08" db="EMBL/GenBank/DDBJ databases">
        <authorList>
            <person name="Peeters C."/>
        </authorList>
    </citation>
    <scope>NUCLEOTIDE SEQUENCE [LARGE SCALE GENOMIC DNA]</scope>
    <source>
        <strain evidence="3 4">LMG 30175</strain>
    </source>
</reference>
<dbReference type="Gene3D" id="3.10.450.50">
    <property type="match status" value="1"/>
</dbReference>
<evidence type="ECO:0000313" key="4">
    <source>
        <dbReference type="Proteomes" id="UP000414233"/>
    </source>
</evidence>
<feature type="domain" description="DUF4440" evidence="2">
    <location>
        <begin position="39"/>
        <end position="142"/>
    </location>
</feature>
<accession>A0A5E4XWC8</accession>
<dbReference type="Proteomes" id="UP000414233">
    <property type="component" value="Unassembled WGS sequence"/>
</dbReference>
<keyword evidence="1" id="KW-0732">Signal</keyword>